<evidence type="ECO:0000313" key="6">
    <source>
        <dbReference type="Proteomes" id="UP000216316"/>
    </source>
</evidence>
<evidence type="ECO:0000256" key="2">
    <source>
        <dbReference type="SAM" id="MobiDB-lite"/>
    </source>
</evidence>
<feature type="region of interest" description="Disordered" evidence="2">
    <location>
        <begin position="1"/>
        <end position="67"/>
    </location>
</feature>
<keyword evidence="6" id="KW-1185">Reference proteome</keyword>
<evidence type="ECO:0000313" key="3">
    <source>
        <dbReference type="EMBL" id="OYR87452.1"/>
    </source>
</evidence>
<feature type="compositionally biased region" description="Polar residues" evidence="2">
    <location>
        <begin position="1"/>
        <end position="19"/>
    </location>
</feature>
<proteinExistence type="predicted"/>
<name>A0A256LCP1_9LACO</name>
<sequence length="200" mass="21971">MNEDTTQTSVANTTDTQQMSKDEIEDKTIPVTDVPTQSTSVKSKPYPKDGAATLVLPDPTPAPEAKKLSDVTETSLVWISGLVGDRQIDCAGPIELPFKITKPTWPYTPVEPNSTYANQVFDYDKGTWVATDAKSQGQQISDLVQKVQDLQKDNEDHNKSADRAEKMGVQTTRILTSLTQQISTISQKLDTVLNTKDGDK</sequence>
<evidence type="ECO:0000313" key="5">
    <source>
        <dbReference type="Proteomes" id="UP000215828"/>
    </source>
</evidence>
<dbReference type="Proteomes" id="UP000216316">
    <property type="component" value="Unassembled WGS sequence"/>
</dbReference>
<evidence type="ECO:0000313" key="4">
    <source>
        <dbReference type="EMBL" id="OYR91070.1"/>
    </source>
</evidence>
<feature type="coiled-coil region" evidence="1">
    <location>
        <begin position="133"/>
        <end position="167"/>
    </location>
</feature>
<comment type="caution">
    <text evidence="4">The sequence shown here is derived from an EMBL/GenBank/DDBJ whole genome shotgun (WGS) entry which is preliminary data.</text>
</comment>
<reference evidence="5 6" key="3">
    <citation type="submission" date="2017-09" db="EMBL/GenBank/DDBJ databases">
        <title>Tripartite evolution among Lactobacillus johnsonii, Lactobacillus taiwanensis, Lactobacillus reuteri and their rodent host.</title>
        <authorList>
            <person name="Wang T."/>
            <person name="Knowles S."/>
            <person name="Cheng C."/>
        </authorList>
    </citation>
    <scope>NUCLEOTIDE SEQUENCE [LARGE SCALE GENOMIC DNA]</scope>
    <source>
        <strain evidence="4 5">609q</strain>
        <strain evidence="3 6">609u</strain>
    </source>
</reference>
<gene>
    <name evidence="3" type="ORF">CBF53_08420</name>
    <name evidence="4" type="ORF">CBF70_07855</name>
</gene>
<reference evidence="3 6" key="2">
    <citation type="submission" date="2017-05" db="EMBL/GenBank/DDBJ databases">
        <authorList>
            <person name="Lin X.B."/>
            <person name="Stothard P."/>
            <person name="Tasseva G."/>
            <person name="Walter J."/>
        </authorList>
    </citation>
    <scope>NUCLEOTIDE SEQUENCE [LARGE SCALE GENOMIC DNA]</scope>
    <source>
        <strain evidence="3 6">609u</strain>
    </source>
</reference>
<accession>A0A256LCP1</accession>
<organism evidence="4 5">
    <name type="scientific">Lactobacillus taiwanensis</name>
    <dbReference type="NCBI Taxonomy" id="508451"/>
    <lineage>
        <taxon>Bacteria</taxon>
        <taxon>Bacillati</taxon>
        <taxon>Bacillota</taxon>
        <taxon>Bacilli</taxon>
        <taxon>Lactobacillales</taxon>
        <taxon>Lactobacillaceae</taxon>
        <taxon>Lactobacillus</taxon>
    </lineage>
</organism>
<evidence type="ECO:0000256" key="1">
    <source>
        <dbReference type="SAM" id="Coils"/>
    </source>
</evidence>
<keyword evidence="1" id="KW-0175">Coiled coil</keyword>
<protein>
    <submittedName>
        <fullName evidence="4">Uncharacterized protein</fullName>
    </submittedName>
</protein>
<dbReference type="EMBL" id="NGNX01000033">
    <property type="protein sequence ID" value="OYR91070.1"/>
    <property type="molecule type" value="Genomic_DNA"/>
</dbReference>
<dbReference type="AlphaFoldDB" id="A0A256LCP1"/>
<dbReference type="Proteomes" id="UP000215828">
    <property type="component" value="Unassembled WGS sequence"/>
</dbReference>
<dbReference type="RefSeq" id="WP_094496116.1">
    <property type="nucleotide sequence ID" value="NZ_NGNV01000044.1"/>
</dbReference>
<reference evidence="4 5" key="1">
    <citation type="submission" date="2017-04" db="EMBL/GenBank/DDBJ databases">
        <authorList>
            <person name="Afonso C.L."/>
            <person name="Miller P.J."/>
            <person name="Scott M.A."/>
            <person name="Spackman E."/>
            <person name="Goraichik I."/>
            <person name="Dimitrov K.M."/>
            <person name="Suarez D.L."/>
            <person name="Swayne D.E."/>
        </authorList>
    </citation>
    <scope>NUCLEOTIDE SEQUENCE [LARGE SCALE GENOMIC DNA]</scope>
    <source>
        <strain evidence="4 5">609q</strain>
    </source>
</reference>
<dbReference type="EMBL" id="NGNV01000044">
    <property type="protein sequence ID" value="OYR87452.1"/>
    <property type="molecule type" value="Genomic_DNA"/>
</dbReference>